<reference evidence="4 6" key="3">
    <citation type="submission" date="2018-04" db="EMBL/GenBank/DDBJ databases">
        <title>Genomic Encyclopedia of Archaeal and Bacterial Type Strains, Phase II (KMG-II): from individual species to whole genera.</title>
        <authorList>
            <person name="Goeker M."/>
        </authorList>
    </citation>
    <scope>NUCLEOTIDE SEQUENCE [LARGE SCALE GENOMIC DNA]</scope>
    <source>
        <strain evidence="4 6">DSM 22902</strain>
    </source>
</reference>
<dbReference type="SUPFAM" id="SSF89392">
    <property type="entry name" value="Prokaryotic lipoproteins and lipoprotein localization factors"/>
    <property type="match status" value="1"/>
</dbReference>
<organism evidence="3 5">
    <name type="scientific">Capnocytophaga leadbetteri</name>
    <dbReference type="NCBI Taxonomy" id="327575"/>
    <lineage>
        <taxon>Bacteria</taxon>
        <taxon>Pseudomonadati</taxon>
        <taxon>Bacteroidota</taxon>
        <taxon>Flavobacteriia</taxon>
        <taxon>Flavobacteriales</taxon>
        <taxon>Flavobacteriaceae</taxon>
        <taxon>Capnocytophaga</taxon>
    </lineage>
</organism>
<evidence type="ECO:0000313" key="6">
    <source>
        <dbReference type="Proteomes" id="UP000243985"/>
    </source>
</evidence>
<dbReference type="Proteomes" id="UP000243985">
    <property type="component" value="Unassembled WGS sequence"/>
</dbReference>
<dbReference type="AlphaFoldDB" id="A0A250FCP5"/>
<reference evidence="5" key="2">
    <citation type="submission" date="2017-06" db="EMBL/GenBank/DDBJ databases">
        <title>Capnocytophaga spp. assemblies.</title>
        <authorList>
            <person name="Gulvik C.A."/>
        </authorList>
    </citation>
    <scope>NUCLEOTIDE SEQUENCE [LARGE SCALE GENOMIC DNA]</scope>
    <source>
        <strain evidence="5">H6253</strain>
    </source>
</reference>
<dbReference type="CDD" id="cd16325">
    <property type="entry name" value="LolA"/>
    <property type="match status" value="1"/>
</dbReference>
<protein>
    <submittedName>
        <fullName evidence="3">Outer membrane lipoprotein carrier protein LolA</fullName>
    </submittedName>
    <submittedName>
        <fullName evidence="4">Outer membrane lipoprotein-sorting protein</fullName>
    </submittedName>
</protein>
<dbReference type="Gene3D" id="2.50.20.10">
    <property type="entry name" value="Lipoprotein localisation LolA/LolB/LppX"/>
    <property type="match status" value="1"/>
</dbReference>
<dbReference type="Proteomes" id="UP000217276">
    <property type="component" value="Chromosome"/>
</dbReference>
<evidence type="ECO:0000256" key="1">
    <source>
        <dbReference type="ARBA" id="ARBA00022729"/>
    </source>
</evidence>
<accession>A0A250FCP5</accession>
<proteinExistence type="predicted"/>
<dbReference type="InterPro" id="IPR029046">
    <property type="entry name" value="LolA/LolB/LppX"/>
</dbReference>
<evidence type="ECO:0000256" key="2">
    <source>
        <dbReference type="SAM" id="SignalP"/>
    </source>
</evidence>
<feature type="signal peptide" evidence="2">
    <location>
        <begin position="1"/>
        <end position="18"/>
    </location>
</feature>
<keyword evidence="3" id="KW-0449">Lipoprotein</keyword>
<dbReference type="Pfam" id="PF03548">
    <property type="entry name" value="LolA"/>
    <property type="match status" value="1"/>
</dbReference>
<reference evidence="3" key="1">
    <citation type="journal article" date="2017" name="Genome Announc.">
        <title>Twelve Complete Reference Genomes of Clinical Isolates in the Capnocytophaga Genus.</title>
        <authorList>
            <person name="Villarma A."/>
            <person name="Gulvik C.A."/>
            <person name="Rowe L.A."/>
            <person name="Sheth M."/>
            <person name="Juieng P."/>
            <person name="Nicholson A.C."/>
            <person name="Loparev V.N."/>
            <person name="McQuiston J.R."/>
        </authorList>
    </citation>
    <scope>NUCLEOTIDE SEQUENCE</scope>
    <source>
        <strain evidence="3">H6253</strain>
    </source>
</reference>
<evidence type="ECO:0000313" key="5">
    <source>
        <dbReference type="Proteomes" id="UP000217276"/>
    </source>
</evidence>
<dbReference type="EMBL" id="QBKG01000001">
    <property type="protein sequence ID" value="PTX08837.1"/>
    <property type="molecule type" value="Genomic_DNA"/>
</dbReference>
<name>A0A250FCP5_9FLAO</name>
<dbReference type="PANTHER" id="PTHR35869:SF1">
    <property type="entry name" value="OUTER-MEMBRANE LIPOPROTEIN CARRIER PROTEIN"/>
    <property type="match status" value="1"/>
</dbReference>
<evidence type="ECO:0000313" key="3">
    <source>
        <dbReference type="EMBL" id="ATA82900.1"/>
    </source>
</evidence>
<sequence>MKRILLILIALITGGLQAQNQVDKAKKLLDEVYAKMSAYNNIYIDFKYNLDNLVENINQETKGNVTIAKDKYVLNYLGATKMYDGNKTYTVVPENEEVTIEKNATDDSAITPSKMLTFYKKGYKYKWDIQQNVRGRKIQYVELKPQKANTEVKQILLGIDIQTKHIYNLIEIGKNGTRTTITVNTFKTNQPLSDNIFKFDREKYKKDGYTISEL</sequence>
<keyword evidence="1 2" id="KW-0732">Signal</keyword>
<dbReference type="EMBL" id="CP022384">
    <property type="protein sequence ID" value="ATA82900.1"/>
    <property type="molecule type" value="Genomic_DNA"/>
</dbReference>
<dbReference type="GeneID" id="84579904"/>
<dbReference type="InterPro" id="IPR004564">
    <property type="entry name" value="OM_lipoprot_carrier_LolA-like"/>
</dbReference>
<dbReference type="PANTHER" id="PTHR35869">
    <property type="entry name" value="OUTER-MEMBRANE LIPOPROTEIN CARRIER PROTEIN"/>
    <property type="match status" value="1"/>
</dbReference>
<gene>
    <name evidence="4" type="ORF">C8P65_101507</name>
    <name evidence="3" type="ORF">CGC53_02890</name>
</gene>
<dbReference type="RefSeq" id="WP_034539538.1">
    <property type="nucleotide sequence ID" value="NZ_CAJPPO010000029.1"/>
</dbReference>
<keyword evidence="5" id="KW-1185">Reference proteome</keyword>
<evidence type="ECO:0000313" key="4">
    <source>
        <dbReference type="EMBL" id="PTX08837.1"/>
    </source>
</evidence>
<feature type="chain" id="PRO_5044570536" evidence="2">
    <location>
        <begin position="19"/>
        <end position="214"/>
    </location>
</feature>
<dbReference type="KEGG" id="clk:CGC53_02890"/>